<accession>A0AAV3PBV0</accession>
<dbReference type="Proteomes" id="UP001454036">
    <property type="component" value="Unassembled WGS sequence"/>
</dbReference>
<comment type="caution">
    <text evidence="1">The sequence shown here is derived from an EMBL/GenBank/DDBJ whole genome shotgun (WGS) entry which is preliminary data.</text>
</comment>
<dbReference type="AlphaFoldDB" id="A0AAV3PBV0"/>
<dbReference type="EMBL" id="BAABME010001353">
    <property type="protein sequence ID" value="GAA0149129.1"/>
    <property type="molecule type" value="Genomic_DNA"/>
</dbReference>
<protein>
    <submittedName>
        <fullName evidence="1">Uncharacterized protein</fullName>
    </submittedName>
</protein>
<evidence type="ECO:0000313" key="2">
    <source>
        <dbReference type="Proteomes" id="UP001454036"/>
    </source>
</evidence>
<keyword evidence="2" id="KW-1185">Reference proteome</keyword>
<proteinExistence type="predicted"/>
<evidence type="ECO:0000313" key="1">
    <source>
        <dbReference type="EMBL" id="GAA0149129.1"/>
    </source>
</evidence>
<gene>
    <name evidence="1" type="ORF">LIER_08385</name>
</gene>
<organism evidence="1 2">
    <name type="scientific">Lithospermum erythrorhizon</name>
    <name type="common">Purple gromwell</name>
    <name type="synonym">Lithospermum officinale var. erythrorhizon</name>
    <dbReference type="NCBI Taxonomy" id="34254"/>
    <lineage>
        <taxon>Eukaryota</taxon>
        <taxon>Viridiplantae</taxon>
        <taxon>Streptophyta</taxon>
        <taxon>Embryophyta</taxon>
        <taxon>Tracheophyta</taxon>
        <taxon>Spermatophyta</taxon>
        <taxon>Magnoliopsida</taxon>
        <taxon>eudicotyledons</taxon>
        <taxon>Gunneridae</taxon>
        <taxon>Pentapetalae</taxon>
        <taxon>asterids</taxon>
        <taxon>lamiids</taxon>
        <taxon>Boraginales</taxon>
        <taxon>Boraginaceae</taxon>
        <taxon>Boraginoideae</taxon>
        <taxon>Lithospermeae</taxon>
        <taxon>Lithospermum</taxon>
    </lineage>
</organism>
<sequence>MLDAISRRKEVAIKRRQDLLKTRDESSSKAVAFIPPRPATIVESENDDDDIQIIKVVKDPNVDPTLSQREARMAKRHLLKRAEEQNKKKPS</sequence>
<name>A0AAV3PBV0_LITER</name>
<reference evidence="1 2" key="1">
    <citation type="submission" date="2024-01" db="EMBL/GenBank/DDBJ databases">
        <title>The complete chloroplast genome sequence of Lithospermum erythrorhizon: insights into the phylogenetic relationship among Boraginaceae species and the maternal lineages of purple gromwells.</title>
        <authorList>
            <person name="Okada T."/>
            <person name="Watanabe K."/>
        </authorList>
    </citation>
    <scope>NUCLEOTIDE SEQUENCE [LARGE SCALE GENOMIC DNA]</scope>
</reference>